<evidence type="ECO:0000256" key="3">
    <source>
        <dbReference type="ARBA" id="ARBA00022970"/>
    </source>
</evidence>
<evidence type="ECO:0000256" key="4">
    <source>
        <dbReference type="ARBA" id="ARBA00022989"/>
    </source>
</evidence>
<name>A0A8T2V8N7_CERRI</name>
<sequence length="475" mass="52583">MQERDQRRLYAFLQKYKRHFSSNGGRECKSTALQNYVPREDLRQSHLSSSGKTFGNIVISIVGAGVLGLPYTFKTTGWLLSTMALSLVAALCYYCMMLLVWSRKRLEKVRGCYVESFSDLGFLLYGKWGRLAVDFMLVLSQGAFCIAYLVFIGENLASVFSSRGNAASLKPHADLVQDLSDRNASNSMHILKRLLVEVTRDDHTIAGLFSSKQDFVWISFPLEIMLASIYTLTKLAPFSIFADIVNFGSMALVMQQDVVTMISKGVCSVSVYNSLKTLPFAIGVAIYAYEGIALVIPLESSMLEREKFGKVLGLAMVSITALYITFGLFGYLAFGEETLDIVTMNLEPGLKTTLVKLGLCVGLLFTFAVMMFPVHQVMEQRLVRGKPNTLLRIVVVLMATLCATAVPRFGDFLSLVGNSVCCALAFVVPSCFHMKAHRDDISKSMLCIDYIIMIFGTAYGVWGTILAWSNISPAN</sequence>
<dbReference type="EMBL" id="CM035408">
    <property type="protein sequence ID" value="KAH7442075.1"/>
    <property type="molecule type" value="Genomic_DNA"/>
</dbReference>
<evidence type="ECO:0000256" key="5">
    <source>
        <dbReference type="ARBA" id="ARBA00023136"/>
    </source>
</evidence>
<dbReference type="OrthoDB" id="40134at2759"/>
<dbReference type="EMBL" id="CM035408">
    <property type="protein sequence ID" value="KAH7442073.1"/>
    <property type="molecule type" value="Genomic_DNA"/>
</dbReference>
<proteinExistence type="predicted"/>
<feature type="transmembrane region" description="Helical" evidence="6">
    <location>
        <begin position="446"/>
        <end position="468"/>
    </location>
</feature>
<dbReference type="PANTHER" id="PTHR22950:SF674">
    <property type="entry name" value="AMINO ACID TRANSPORTER AVT3A"/>
    <property type="match status" value="1"/>
</dbReference>
<accession>A0A8T2V8N7</accession>
<protein>
    <recommendedName>
        <fullName evidence="7">Amino acid transporter transmembrane domain-containing protein</fullName>
    </recommendedName>
</protein>
<evidence type="ECO:0000313" key="9">
    <source>
        <dbReference type="Proteomes" id="UP000825935"/>
    </source>
</evidence>
<dbReference type="EMBL" id="CM035408">
    <property type="protein sequence ID" value="KAH7442074.1"/>
    <property type="molecule type" value="Genomic_DNA"/>
</dbReference>
<feature type="transmembrane region" description="Helical" evidence="6">
    <location>
        <begin position="389"/>
        <end position="406"/>
    </location>
</feature>
<dbReference type="Proteomes" id="UP000825935">
    <property type="component" value="Chromosome 3"/>
</dbReference>
<gene>
    <name evidence="8" type="ORF">KP509_03G069200</name>
</gene>
<dbReference type="PANTHER" id="PTHR22950">
    <property type="entry name" value="AMINO ACID TRANSPORTER"/>
    <property type="match status" value="1"/>
</dbReference>
<keyword evidence="3" id="KW-0029">Amino-acid transport</keyword>
<dbReference type="AlphaFoldDB" id="A0A8T2V8N7"/>
<comment type="caution">
    <text evidence="8">The sequence shown here is derived from an EMBL/GenBank/DDBJ whole genome shotgun (WGS) entry which is preliminary data.</text>
</comment>
<feature type="transmembrane region" description="Helical" evidence="6">
    <location>
        <begin position="311"/>
        <end position="334"/>
    </location>
</feature>
<feature type="transmembrane region" description="Helical" evidence="6">
    <location>
        <begin position="131"/>
        <end position="152"/>
    </location>
</feature>
<keyword evidence="3" id="KW-0813">Transport</keyword>
<keyword evidence="5 6" id="KW-0472">Membrane</keyword>
<evidence type="ECO:0000256" key="6">
    <source>
        <dbReference type="SAM" id="Phobius"/>
    </source>
</evidence>
<dbReference type="InterPro" id="IPR013057">
    <property type="entry name" value="AA_transpt_TM"/>
</dbReference>
<comment type="subcellular location">
    <subcellularLocation>
        <location evidence="1">Membrane</location>
        <topology evidence="1">Multi-pass membrane protein</topology>
    </subcellularLocation>
</comment>
<reference evidence="8" key="1">
    <citation type="submission" date="2021-08" db="EMBL/GenBank/DDBJ databases">
        <title>WGS assembly of Ceratopteris richardii.</title>
        <authorList>
            <person name="Marchant D.B."/>
            <person name="Chen G."/>
            <person name="Jenkins J."/>
            <person name="Shu S."/>
            <person name="Leebens-Mack J."/>
            <person name="Grimwood J."/>
            <person name="Schmutz J."/>
            <person name="Soltis P."/>
            <person name="Soltis D."/>
            <person name="Chen Z.-H."/>
        </authorList>
    </citation>
    <scope>NUCLEOTIDE SEQUENCE</scope>
    <source>
        <strain evidence="8">Whitten #5841</strain>
        <tissue evidence="8">Leaf</tissue>
    </source>
</reference>
<feature type="transmembrane region" description="Helical" evidence="6">
    <location>
        <begin position="79"/>
        <end position="101"/>
    </location>
</feature>
<keyword evidence="4 6" id="KW-1133">Transmembrane helix</keyword>
<keyword evidence="9" id="KW-1185">Reference proteome</keyword>
<feature type="domain" description="Amino acid transporter transmembrane" evidence="7">
    <location>
        <begin position="48"/>
        <end position="465"/>
    </location>
</feature>
<evidence type="ECO:0000313" key="8">
    <source>
        <dbReference type="EMBL" id="KAH7442075.1"/>
    </source>
</evidence>
<feature type="transmembrane region" description="Helical" evidence="6">
    <location>
        <begin position="278"/>
        <end position="299"/>
    </location>
</feature>
<dbReference type="GO" id="GO:0015179">
    <property type="term" value="F:L-amino acid transmembrane transporter activity"/>
    <property type="evidence" value="ECO:0007669"/>
    <property type="project" value="TreeGrafter"/>
</dbReference>
<dbReference type="OMA" id="RTGTSFC"/>
<evidence type="ECO:0000256" key="2">
    <source>
        <dbReference type="ARBA" id="ARBA00022692"/>
    </source>
</evidence>
<evidence type="ECO:0000259" key="7">
    <source>
        <dbReference type="Pfam" id="PF01490"/>
    </source>
</evidence>
<feature type="transmembrane region" description="Helical" evidence="6">
    <location>
        <begin position="53"/>
        <end position="73"/>
    </location>
</feature>
<dbReference type="Pfam" id="PF01490">
    <property type="entry name" value="Aa_trans"/>
    <property type="match status" value="1"/>
</dbReference>
<feature type="transmembrane region" description="Helical" evidence="6">
    <location>
        <begin position="354"/>
        <end position="377"/>
    </location>
</feature>
<evidence type="ECO:0000256" key="1">
    <source>
        <dbReference type="ARBA" id="ARBA00004141"/>
    </source>
</evidence>
<organism evidence="8 9">
    <name type="scientific">Ceratopteris richardii</name>
    <name type="common">Triangle waterfern</name>
    <dbReference type="NCBI Taxonomy" id="49495"/>
    <lineage>
        <taxon>Eukaryota</taxon>
        <taxon>Viridiplantae</taxon>
        <taxon>Streptophyta</taxon>
        <taxon>Embryophyta</taxon>
        <taxon>Tracheophyta</taxon>
        <taxon>Polypodiopsida</taxon>
        <taxon>Polypodiidae</taxon>
        <taxon>Polypodiales</taxon>
        <taxon>Pteridineae</taxon>
        <taxon>Pteridaceae</taxon>
        <taxon>Parkerioideae</taxon>
        <taxon>Ceratopteris</taxon>
    </lineage>
</organism>
<keyword evidence="2 6" id="KW-0812">Transmembrane</keyword>
<feature type="transmembrane region" description="Helical" evidence="6">
    <location>
        <begin position="412"/>
        <end position="434"/>
    </location>
</feature>
<dbReference type="GO" id="GO:0005774">
    <property type="term" value="C:vacuolar membrane"/>
    <property type="evidence" value="ECO:0007669"/>
    <property type="project" value="TreeGrafter"/>
</dbReference>